<accession>A0A127AZ30</accession>
<dbReference type="Proteomes" id="UP000203261">
    <property type="component" value="Segment"/>
</dbReference>
<protein>
    <submittedName>
        <fullName evidence="1">Uncharacterized protein</fullName>
    </submittedName>
</protein>
<proteinExistence type="predicted"/>
<gene>
    <name evidence="1" type="ORF">SP15_238</name>
</gene>
<dbReference type="RefSeq" id="YP_009302630.1">
    <property type="nucleotide sequence ID" value="NC_031245.1"/>
</dbReference>
<sequence>MAMKVDTLYHNQVREGLKLVVKDDFTVMAGGKTYNLNKGWRVRITDVVSQAERTLVRVKGDFVMGTTIDTIVQLFDRVIEEFPIHYNDRRIH</sequence>
<dbReference type="GeneID" id="29125409"/>
<evidence type="ECO:0000313" key="2">
    <source>
        <dbReference type="Proteomes" id="UP000203261"/>
    </source>
</evidence>
<organism evidence="1 2">
    <name type="scientific">Bacillus phage SP-15</name>
    <dbReference type="NCBI Taxonomy" id="1792032"/>
    <lineage>
        <taxon>Viruses</taxon>
        <taxon>Duplodnaviria</taxon>
        <taxon>Heunggongvirae</taxon>
        <taxon>Uroviricota</taxon>
        <taxon>Caudoviricetes</taxon>
        <taxon>Thornevirus</taxon>
        <taxon>Thornevirus SP15</taxon>
    </lineage>
</organism>
<keyword evidence="2" id="KW-1185">Reference proteome</keyword>
<dbReference type="KEGG" id="vg:29125409"/>
<evidence type="ECO:0000313" key="1">
    <source>
        <dbReference type="EMBL" id="AMM45041.1"/>
    </source>
</evidence>
<name>A0A127AZ30_9CAUD</name>
<reference evidence="1 2" key="1">
    <citation type="submission" date="2015-08" db="EMBL/GenBank/DDBJ databases">
        <authorList>
            <person name="Babu N.S."/>
            <person name="Beckwith C.J."/>
            <person name="Beseler K.G."/>
            <person name="Brison A."/>
            <person name="Carone J.V."/>
            <person name="Caskin T.P."/>
            <person name="Diamond M."/>
            <person name="Durham M.E."/>
            <person name="Foxe J.M."/>
            <person name="Go M."/>
            <person name="Henderson B.A."/>
            <person name="Jones I.B."/>
            <person name="McGettigan J.A."/>
            <person name="Micheletti S.J."/>
            <person name="Nasrallah M.E."/>
            <person name="Ortiz D."/>
            <person name="Piller C.R."/>
            <person name="Privatt S.R."/>
            <person name="Schneider S.L."/>
            <person name="Sharp S."/>
            <person name="Smith T.C."/>
            <person name="Stanton J.D."/>
            <person name="Ullery H.E."/>
            <person name="Wilson R.J."/>
            <person name="Serrano M.G."/>
            <person name="Buck G."/>
            <person name="Lee V."/>
            <person name="Wang Y."/>
            <person name="Carvalho R."/>
            <person name="Voegtly L."/>
            <person name="Shi R."/>
            <person name="Duckworth R."/>
            <person name="Johnson A."/>
            <person name="Loviza R."/>
            <person name="Walstead R."/>
            <person name="Shah Z."/>
            <person name="Kiflezghi M."/>
            <person name="Wade K."/>
            <person name="Ball S.L."/>
            <person name="Bradley K.W."/>
            <person name="Asai D.J."/>
            <person name="Bowman C.A."/>
            <person name="Russell D.A."/>
            <person name="Pope W.H."/>
            <person name="Jacobs-Sera D."/>
            <person name="Hendrix R.W."/>
            <person name="Hatfull G.F."/>
        </authorList>
    </citation>
    <scope>NUCLEOTIDE SEQUENCE [LARGE SCALE GENOMIC DNA]</scope>
</reference>
<dbReference type="EMBL" id="KT624200">
    <property type="protein sequence ID" value="AMM45041.1"/>
    <property type="molecule type" value="Genomic_DNA"/>
</dbReference>